<reference evidence="1" key="1">
    <citation type="submission" date="2018-06" db="EMBL/GenBank/DDBJ databases">
        <authorList>
            <person name="Zhirakovskaya E."/>
        </authorList>
    </citation>
    <scope>NUCLEOTIDE SEQUENCE</scope>
</reference>
<accession>A0A3B1BII5</accession>
<evidence type="ECO:0000313" key="1">
    <source>
        <dbReference type="EMBL" id="VAX11913.1"/>
    </source>
</evidence>
<gene>
    <name evidence="1" type="ORF">MNBD_GAMMA24-2438</name>
</gene>
<name>A0A3B1BII5_9ZZZZ</name>
<organism evidence="1">
    <name type="scientific">hydrothermal vent metagenome</name>
    <dbReference type="NCBI Taxonomy" id="652676"/>
    <lineage>
        <taxon>unclassified sequences</taxon>
        <taxon>metagenomes</taxon>
        <taxon>ecological metagenomes</taxon>
    </lineage>
</organism>
<sequence>MDEEQYHAMYRSLNQQQCVFEKAISARRSNCNCATRFNLADREGIACNSLARYEHCLRLLQQLRKNASFALHLTHVDGQLAHALEMKLQVGGLSGLEDVVLKGDPAAADMNDINGLLNAAKQQFGRIEDLPYTDIIKSIVHFKGRQRRRR</sequence>
<proteinExistence type="predicted"/>
<dbReference type="AlphaFoldDB" id="A0A3B1BII5"/>
<protein>
    <submittedName>
        <fullName evidence="1">Uncharacterized protein</fullName>
    </submittedName>
</protein>
<dbReference type="EMBL" id="UOFZ01000006">
    <property type="protein sequence ID" value="VAX11913.1"/>
    <property type="molecule type" value="Genomic_DNA"/>
</dbReference>